<name>A0A8S3YL88_9EUPU</name>
<dbReference type="OrthoDB" id="10250728at2759"/>
<accession>A0A8S3YL88</accession>
<evidence type="ECO:0000313" key="2">
    <source>
        <dbReference type="Proteomes" id="UP000678393"/>
    </source>
</evidence>
<proteinExistence type="predicted"/>
<dbReference type="PANTHER" id="PTHR13412:SF0">
    <property type="entry name" value="T-CELL IMMUNOMODULATORY PROTEIN"/>
    <property type="match status" value="1"/>
</dbReference>
<dbReference type="AlphaFoldDB" id="A0A8S3YL88"/>
<dbReference type="InterPro" id="IPR024881">
    <property type="entry name" value="Tip"/>
</dbReference>
<dbReference type="SUPFAM" id="SSF69318">
    <property type="entry name" value="Integrin alpha N-terminal domain"/>
    <property type="match status" value="1"/>
</dbReference>
<dbReference type="PANTHER" id="PTHR13412">
    <property type="entry name" value="T-CELL IMMUNOMODULATORY PROTEIN HOMOLOG"/>
    <property type="match status" value="1"/>
</dbReference>
<dbReference type="Proteomes" id="UP000678393">
    <property type="component" value="Unassembled WGS sequence"/>
</dbReference>
<organism evidence="1 2">
    <name type="scientific">Candidula unifasciata</name>
    <dbReference type="NCBI Taxonomy" id="100452"/>
    <lineage>
        <taxon>Eukaryota</taxon>
        <taxon>Metazoa</taxon>
        <taxon>Spiralia</taxon>
        <taxon>Lophotrochozoa</taxon>
        <taxon>Mollusca</taxon>
        <taxon>Gastropoda</taxon>
        <taxon>Heterobranchia</taxon>
        <taxon>Euthyneura</taxon>
        <taxon>Panpulmonata</taxon>
        <taxon>Eupulmonata</taxon>
        <taxon>Stylommatophora</taxon>
        <taxon>Helicina</taxon>
        <taxon>Helicoidea</taxon>
        <taxon>Geomitridae</taxon>
        <taxon>Candidula</taxon>
    </lineage>
</organism>
<feature type="non-terminal residue" evidence="1">
    <location>
        <position position="409"/>
    </location>
</feature>
<evidence type="ECO:0008006" key="3">
    <source>
        <dbReference type="Google" id="ProtNLM"/>
    </source>
</evidence>
<sequence>ADIDISQKGTSFTNRTFHDGKDADAVIVNIVPGDFDGDSQMDVLVMRKAGADETQVTVEIYRGSGMKGTLYLTVNETFRDQPIVIDGNGDMAPDLFGETVDGRRALWVFQGTSTNSTYQIIYYHGKNDEKLAPLKIPQSSAFLDINGDLNADLCAVTEVNGTVVLELWLNLGGVLTHTQSIAAPKELKVVGQASYADLNGDGVMNIILPGCLDDSCKESAIFVWCHNKVNWLWSRLDINFKKDENQMSFPKTVKPASWLTLPIAVRMGDFNLDGFPDALAVLSDTNNKLSFCILYNVECGAGCQNFSRTFSIDYQTALQKDDTSLISFFDLMEDGVLDILLTVNQNGVPVIRAIQQDFTGDASFLKVMVVSGLCEKSCPGGHSPYGVNQVGPTARYDSATATGSDQIGV</sequence>
<feature type="non-terminal residue" evidence="1">
    <location>
        <position position="1"/>
    </location>
</feature>
<keyword evidence="2" id="KW-1185">Reference proteome</keyword>
<comment type="caution">
    <text evidence="1">The sequence shown here is derived from an EMBL/GenBank/DDBJ whole genome shotgun (WGS) entry which is preliminary data.</text>
</comment>
<dbReference type="EMBL" id="CAJHNH020000249">
    <property type="protein sequence ID" value="CAG5116395.1"/>
    <property type="molecule type" value="Genomic_DNA"/>
</dbReference>
<gene>
    <name evidence="1" type="ORF">CUNI_LOCUS1953</name>
</gene>
<dbReference type="GO" id="GO:0005886">
    <property type="term" value="C:plasma membrane"/>
    <property type="evidence" value="ECO:0007669"/>
    <property type="project" value="TreeGrafter"/>
</dbReference>
<reference evidence="1" key="1">
    <citation type="submission" date="2021-04" db="EMBL/GenBank/DDBJ databases">
        <authorList>
            <consortium name="Molecular Ecology Group"/>
        </authorList>
    </citation>
    <scope>NUCLEOTIDE SEQUENCE</scope>
</reference>
<evidence type="ECO:0000313" key="1">
    <source>
        <dbReference type="EMBL" id="CAG5116395.1"/>
    </source>
</evidence>
<dbReference type="InterPro" id="IPR028994">
    <property type="entry name" value="Integrin_alpha_N"/>
</dbReference>
<protein>
    <recommendedName>
        <fullName evidence="3">T-cell immunomodulatory protein</fullName>
    </recommendedName>
</protein>